<keyword evidence="1" id="KW-0812">Transmembrane</keyword>
<name>O58220_PYRHO</name>
<proteinExistence type="predicted"/>
<organism evidence="2 3">
    <name type="scientific">Pyrococcus horikoshii (strain ATCC 700860 / DSM 12428 / JCM 9974 / NBRC 100139 / OT-3)</name>
    <dbReference type="NCBI Taxonomy" id="70601"/>
    <lineage>
        <taxon>Archaea</taxon>
        <taxon>Methanobacteriati</taxon>
        <taxon>Methanobacteriota</taxon>
        <taxon>Thermococci</taxon>
        <taxon>Thermococcales</taxon>
        <taxon>Thermococcaceae</taxon>
        <taxon>Pyrococcus</taxon>
    </lineage>
</organism>
<dbReference type="EnsemblBacteria" id="BAA29541">
    <property type="protein sequence ID" value="BAA29541"/>
    <property type="gene ID" value="BAA29541"/>
</dbReference>
<reference evidence="2 3" key="1">
    <citation type="journal article" date="1998" name="DNA Res.">
        <title>Complete sequence and gene organization of the genome of a hyper-thermophilic archaebacterium, Pyrococcus horikoshii OT3.</title>
        <authorList>
            <person name="Kawarabayasi Y."/>
            <person name="Sawada M."/>
            <person name="Horikawa H."/>
            <person name="Haikawa Y."/>
            <person name="Hino Y."/>
            <person name="Yamamoto S."/>
            <person name="Sekine M."/>
            <person name="Baba S."/>
            <person name="Kosugi H."/>
            <person name="Hosoyama A."/>
            <person name="Nagai Y."/>
            <person name="Sakai M."/>
            <person name="Ogura K."/>
            <person name="Otuka R."/>
            <person name="Nakazawa H."/>
            <person name="Takamiya M."/>
            <person name="Ohfuku Y."/>
            <person name="Funahashi T."/>
            <person name="Tanaka T."/>
            <person name="Kudoh Y."/>
            <person name="Yamazaki J."/>
            <person name="Kushida N."/>
            <person name="Oguchi A."/>
            <person name="Aoki K."/>
            <person name="Nakamura Y."/>
            <person name="Robb T.F."/>
            <person name="Horikoshi K."/>
            <person name="Masuchi Y."/>
            <person name="Shizuya H."/>
            <person name="Kikuchi H."/>
        </authorList>
    </citation>
    <scope>NUCLEOTIDE SEQUENCE [LARGE SCALE GENOMIC DNA]</scope>
    <source>
        <strain evidence="3">ATCC 700860 / DSM 12428 / JCM 9974 / NBRC 100139 / OT-3</strain>
    </source>
</reference>
<dbReference type="KEGG" id="pho:PH0455"/>
<keyword evidence="1" id="KW-0472">Membrane</keyword>
<dbReference type="EMBL" id="BA000001">
    <property type="protein sequence ID" value="BAA29541.1"/>
    <property type="molecule type" value="Genomic_DNA"/>
</dbReference>
<evidence type="ECO:0000313" key="3">
    <source>
        <dbReference type="Proteomes" id="UP000000752"/>
    </source>
</evidence>
<keyword evidence="1" id="KW-1133">Transmembrane helix</keyword>
<feature type="transmembrane region" description="Helical" evidence="1">
    <location>
        <begin position="12"/>
        <end position="31"/>
    </location>
</feature>
<protein>
    <submittedName>
        <fullName evidence="2">Uncharacterized protein</fullName>
    </submittedName>
</protein>
<dbReference type="PIR" id="H71156">
    <property type="entry name" value="H71156"/>
</dbReference>
<accession>O58220</accession>
<evidence type="ECO:0000313" key="2">
    <source>
        <dbReference type="EMBL" id="BAA29541.1"/>
    </source>
</evidence>
<evidence type="ECO:0000256" key="1">
    <source>
        <dbReference type="SAM" id="Phobius"/>
    </source>
</evidence>
<dbReference type="Proteomes" id="UP000000752">
    <property type="component" value="Chromosome"/>
</dbReference>
<gene>
    <name evidence="2" type="ordered locus">PH0455</name>
</gene>
<feature type="transmembrane region" description="Helical" evidence="1">
    <location>
        <begin position="37"/>
        <end position="59"/>
    </location>
</feature>
<keyword evidence="3" id="KW-1185">Reference proteome</keyword>
<sequence>MIYLQYLKSMIFNFLGPLVRSILAPIVHNYYLANWIILRKSSFNCSFYVLLFIISWDYYAHLRIPNLSLIPPQDTEDVSKKEVSIPKENNQKEKELNLQFKSLPFRFVKLCSLLEVKLHLPYAHEGFHH</sequence>
<dbReference type="AlphaFoldDB" id="O58220"/>